<dbReference type="InterPro" id="IPR032675">
    <property type="entry name" value="LRR_dom_sf"/>
</dbReference>
<dbReference type="Proteomes" id="UP001059041">
    <property type="component" value="Linkage Group LG12"/>
</dbReference>
<comment type="caution">
    <text evidence="2">The sequence shown here is derived from an EMBL/GenBank/DDBJ whole genome shotgun (WGS) entry which is preliminary data.</text>
</comment>
<evidence type="ECO:0000256" key="1">
    <source>
        <dbReference type="SAM" id="MobiDB-lite"/>
    </source>
</evidence>
<dbReference type="SUPFAM" id="SSF52047">
    <property type="entry name" value="RNI-like"/>
    <property type="match status" value="1"/>
</dbReference>
<evidence type="ECO:0000313" key="3">
    <source>
        <dbReference type="Proteomes" id="UP001059041"/>
    </source>
</evidence>
<dbReference type="Gene3D" id="3.80.10.10">
    <property type="entry name" value="Ribonuclease Inhibitor"/>
    <property type="match status" value="2"/>
</dbReference>
<keyword evidence="3" id="KW-1185">Reference proteome</keyword>
<feature type="compositionally biased region" description="Basic residues" evidence="1">
    <location>
        <begin position="263"/>
        <end position="278"/>
    </location>
</feature>
<organism evidence="2 3">
    <name type="scientific">Triplophysa rosa</name>
    <name type="common">Cave loach</name>
    <dbReference type="NCBI Taxonomy" id="992332"/>
    <lineage>
        <taxon>Eukaryota</taxon>
        <taxon>Metazoa</taxon>
        <taxon>Chordata</taxon>
        <taxon>Craniata</taxon>
        <taxon>Vertebrata</taxon>
        <taxon>Euteleostomi</taxon>
        <taxon>Actinopterygii</taxon>
        <taxon>Neopterygii</taxon>
        <taxon>Teleostei</taxon>
        <taxon>Ostariophysi</taxon>
        <taxon>Cypriniformes</taxon>
        <taxon>Nemacheilidae</taxon>
        <taxon>Triplophysa</taxon>
    </lineage>
</organism>
<feature type="compositionally biased region" description="Polar residues" evidence="1">
    <location>
        <begin position="252"/>
        <end position="262"/>
    </location>
</feature>
<proteinExistence type="predicted"/>
<sequence length="356" mass="39883">MRNARSASRGTGSDAAVVLLRALWKRYEHHCTQTDSCPCTLLKQEILLNIEKQQTLKKITLSFPDDTPSDTVLPSLQPLLMALRDERYTHVEELNIWKLSLEQKDIVELCLLLERGGRTVYPIRLLELLDCKLNDWCLERLGKAVKSSFITTLCLDYTRMSEEGLKGLLLGGLGASQVRSLSLCYCGLGSWSGTVLASLFTKSSVRELFIDGNELQCGGATELLRPLAEKSQKMAETQNMTISITDDAELKPQSNMKSSVQRKSAHKGKKTKKRRAQNKSHPEVKGGPWLKKLHIFDNSIDDQEPNQLKPLMELICILVKFSSDLTELDLGENHIGEAGGKELLESLRERKAGVDF</sequence>
<dbReference type="EMBL" id="JAFHDT010000012">
    <property type="protein sequence ID" value="KAI7802590.1"/>
    <property type="molecule type" value="Genomic_DNA"/>
</dbReference>
<dbReference type="AlphaFoldDB" id="A0A9W7WKP1"/>
<dbReference type="SMART" id="SM00368">
    <property type="entry name" value="LRR_RI"/>
    <property type="match status" value="3"/>
</dbReference>
<gene>
    <name evidence="2" type="ORF">IRJ41_015244</name>
</gene>
<evidence type="ECO:0000313" key="2">
    <source>
        <dbReference type="EMBL" id="KAI7802590.1"/>
    </source>
</evidence>
<name>A0A9W7WKP1_TRIRA</name>
<accession>A0A9W7WKP1</accession>
<protein>
    <submittedName>
        <fullName evidence="2">Uncharacterized protein</fullName>
    </submittedName>
</protein>
<feature type="region of interest" description="Disordered" evidence="1">
    <location>
        <begin position="245"/>
        <end position="286"/>
    </location>
</feature>
<reference evidence="2" key="1">
    <citation type="submission" date="2021-02" db="EMBL/GenBank/DDBJ databases">
        <title>Comparative genomics reveals that relaxation of natural selection precedes convergent phenotypic evolution of cavefish.</title>
        <authorList>
            <person name="Peng Z."/>
        </authorList>
    </citation>
    <scope>NUCLEOTIDE SEQUENCE</scope>
    <source>
        <tissue evidence="2">Muscle</tissue>
    </source>
</reference>